<dbReference type="EMBL" id="VOOR01000026">
    <property type="protein sequence ID" value="TXB62679.1"/>
    <property type="molecule type" value="Genomic_DNA"/>
</dbReference>
<feature type="chain" id="PRO_5022810756" evidence="1">
    <location>
        <begin position="20"/>
        <end position="427"/>
    </location>
</feature>
<organism evidence="2 3">
    <name type="scientific">Phaeodactylibacter luteus</name>
    <dbReference type="NCBI Taxonomy" id="1564516"/>
    <lineage>
        <taxon>Bacteria</taxon>
        <taxon>Pseudomonadati</taxon>
        <taxon>Bacteroidota</taxon>
        <taxon>Saprospiria</taxon>
        <taxon>Saprospirales</taxon>
        <taxon>Haliscomenobacteraceae</taxon>
        <taxon>Phaeodactylibacter</taxon>
    </lineage>
</organism>
<protein>
    <submittedName>
        <fullName evidence="2">Asparagine synthetase B</fullName>
    </submittedName>
</protein>
<gene>
    <name evidence="2" type="ORF">FRY97_12985</name>
</gene>
<dbReference type="OrthoDB" id="617985at2"/>
<keyword evidence="1" id="KW-0732">Signal</keyword>
<reference evidence="2 3" key="1">
    <citation type="submission" date="2019-08" db="EMBL/GenBank/DDBJ databases">
        <title>Genome of Phaeodactylibacter luteus.</title>
        <authorList>
            <person name="Bowman J.P."/>
        </authorList>
    </citation>
    <scope>NUCLEOTIDE SEQUENCE [LARGE SCALE GENOMIC DNA]</scope>
    <source>
        <strain evidence="2 3">KCTC 42180</strain>
    </source>
</reference>
<comment type="caution">
    <text evidence="2">The sequence shown here is derived from an EMBL/GenBank/DDBJ whole genome shotgun (WGS) entry which is preliminary data.</text>
</comment>
<accession>A0A5C6RL88</accession>
<keyword evidence="3" id="KW-1185">Reference proteome</keyword>
<feature type="signal peptide" evidence="1">
    <location>
        <begin position="1"/>
        <end position="19"/>
    </location>
</feature>
<sequence length="427" mass="49308">MKKVLPVLILMACALHLQASYILLPMDPEGQKDHLKAYGITYWVLNNEVEAWWLLNYRGGSFAFPYSRVFEKECLTRGVSYEVLADGQFNAILDEIADPEVNMEAMKLEKAPKIAVYTPDQNARGEKIQPWDDAVTMVLTYAEIPYETVYDTEVIGDELVKYDWLHLHHEDFTGQYGRFYRNYHNQPWYRENQRKMEELAATLGFAKVSQLKLSVVKKIKEYVVGGGFMFAMCSATDTYDIALAAEGVDICAEMYDGDPVDPNAQEKLDYSKTFAFEDFQLERNPLEYEYSNIDHFRGRDAMVKSDQDYFTLFDFSAKWDPVPTMLTQNHTRTVKGFMGQTTAFRNPVIKSNVLILGETKPAREARYIHSEYGQGFFTFYGGHDPEDYRHYVQDPETDLSLHPNSPGYRLILNNILFPAAKKKKRKT</sequence>
<dbReference type="AlphaFoldDB" id="A0A5C6RL88"/>
<evidence type="ECO:0000313" key="3">
    <source>
        <dbReference type="Proteomes" id="UP000321580"/>
    </source>
</evidence>
<evidence type="ECO:0000256" key="1">
    <source>
        <dbReference type="SAM" id="SignalP"/>
    </source>
</evidence>
<name>A0A5C6RL88_9BACT</name>
<evidence type="ECO:0000313" key="2">
    <source>
        <dbReference type="EMBL" id="TXB62679.1"/>
    </source>
</evidence>
<dbReference type="Proteomes" id="UP000321580">
    <property type="component" value="Unassembled WGS sequence"/>
</dbReference>
<proteinExistence type="predicted"/>